<organism evidence="2">
    <name type="scientific">Arundo donax</name>
    <name type="common">Giant reed</name>
    <name type="synonym">Donax arundinaceus</name>
    <dbReference type="NCBI Taxonomy" id="35708"/>
    <lineage>
        <taxon>Eukaryota</taxon>
        <taxon>Viridiplantae</taxon>
        <taxon>Streptophyta</taxon>
        <taxon>Embryophyta</taxon>
        <taxon>Tracheophyta</taxon>
        <taxon>Spermatophyta</taxon>
        <taxon>Magnoliopsida</taxon>
        <taxon>Liliopsida</taxon>
        <taxon>Poales</taxon>
        <taxon>Poaceae</taxon>
        <taxon>PACMAD clade</taxon>
        <taxon>Arundinoideae</taxon>
        <taxon>Arundineae</taxon>
        <taxon>Arundo</taxon>
    </lineage>
</organism>
<proteinExistence type="predicted"/>
<reference evidence="2" key="2">
    <citation type="journal article" date="2015" name="Data Brief">
        <title>Shoot transcriptome of the giant reed, Arundo donax.</title>
        <authorList>
            <person name="Barrero R.A."/>
            <person name="Guerrero F.D."/>
            <person name="Moolhuijzen P."/>
            <person name="Goolsby J.A."/>
            <person name="Tidwell J."/>
            <person name="Bellgard S.E."/>
            <person name="Bellgard M.I."/>
        </authorList>
    </citation>
    <scope>NUCLEOTIDE SEQUENCE</scope>
    <source>
        <tissue evidence="2">Shoot tissue taken approximately 20 cm above the soil surface</tissue>
    </source>
</reference>
<sequence length="32" mass="3437">MEQLAGRYWSPRVGAARNKSPADLGVEPVSHG</sequence>
<evidence type="ECO:0000313" key="2">
    <source>
        <dbReference type="EMBL" id="JAD23168.1"/>
    </source>
</evidence>
<reference evidence="2" key="1">
    <citation type="submission" date="2014-09" db="EMBL/GenBank/DDBJ databases">
        <authorList>
            <person name="Magalhaes I.L.F."/>
            <person name="Oliveira U."/>
            <person name="Santos F.R."/>
            <person name="Vidigal T.H.D.A."/>
            <person name="Brescovit A.D."/>
            <person name="Santos A.J."/>
        </authorList>
    </citation>
    <scope>NUCLEOTIDE SEQUENCE</scope>
    <source>
        <tissue evidence="2">Shoot tissue taken approximately 20 cm above the soil surface</tissue>
    </source>
</reference>
<feature type="region of interest" description="Disordered" evidence="1">
    <location>
        <begin position="1"/>
        <end position="32"/>
    </location>
</feature>
<protein>
    <submittedName>
        <fullName evidence="2">Uncharacterized protein</fullName>
    </submittedName>
</protein>
<name>A0A0A8YCH4_ARUDO</name>
<evidence type="ECO:0000256" key="1">
    <source>
        <dbReference type="SAM" id="MobiDB-lite"/>
    </source>
</evidence>
<accession>A0A0A8YCH4</accession>
<dbReference type="EMBL" id="GBRH01274727">
    <property type="protein sequence ID" value="JAD23168.1"/>
    <property type="molecule type" value="Transcribed_RNA"/>
</dbReference>
<dbReference type="AlphaFoldDB" id="A0A0A8YCH4"/>